<evidence type="ECO:0000313" key="1">
    <source>
        <dbReference type="EMBL" id="RRB04108.1"/>
    </source>
</evidence>
<comment type="caution">
    <text evidence="1">The sequence shown here is derived from an EMBL/GenBank/DDBJ whole genome shotgun (WGS) entry which is preliminary data.</text>
</comment>
<organism evidence="1 2">
    <name type="scientific">Larkinella rosea</name>
    <dbReference type="NCBI Taxonomy" id="2025312"/>
    <lineage>
        <taxon>Bacteria</taxon>
        <taxon>Pseudomonadati</taxon>
        <taxon>Bacteroidota</taxon>
        <taxon>Cytophagia</taxon>
        <taxon>Cytophagales</taxon>
        <taxon>Spirosomataceae</taxon>
        <taxon>Larkinella</taxon>
    </lineage>
</organism>
<dbReference type="AlphaFoldDB" id="A0A3P1BSM7"/>
<reference evidence="1 2" key="1">
    <citation type="submission" date="2018-11" db="EMBL/GenBank/DDBJ databases">
        <authorList>
            <person name="Zhou Z."/>
            <person name="Wang G."/>
        </authorList>
    </citation>
    <scope>NUCLEOTIDE SEQUENCE [LARGE SCALE GENOMIC DNA]</scope>
    <source>
        <strain evidence="1 2">KCTC52004</strain>
    </source>
</reference>
<evidence type="ECO:0008006" key="3">
    <source>
        <dbReference type="Google" id="ProtNLM"/>
    </source>
</evidence>
<dbReference type="OrthoDB" id="6397422at2"/>
<protein>
    <recommendedName>
        <fullName evidence="3">Uracil-DNA glycosylase</fullName>
    </recommendedName>
</protein>
<sequence>METELIFTQFQSLYSEKGLPDLGNQFVKDGIIDPVLYCQQSKRILFIAKEHNYREQHDYVNNHADYREWIKSVMYLGFANRLGEWAYGILNDFPEDIDQVSHDDKHTALKSVAFINVKKASGTATANPHLIGKYILESRDLLRQQIEAIAPTVIVCCFRYDDYINHLFDHNLVRAESNAYSVGKWNGIDIINFWHPSSRKSKQFLYDQLRLAVKATRKPLPVK</sequence>
<evidence type="ECO:0000313" key="2">
    <source>
        <dbReference type="Proteomes" id="UP000271925"/>
    </source>
</evidence>
<keyword evidence="2" id="KW-1185">Reference proteome</keyword>
<dbReference type="RefSeq" id="WP_124874505.1">
    <property type="nucleotide sequence ID" value="NZ_RQJO01000008.1"/>
</dbReference>
<gene>
    <name evidence="1" type="ORF">EHT25_11325</name>
</gene>
<name>A0A3P1BSM7_9BACT</name>
<dbReference type="Proteomes" id="UP000271925">
    <property type="component" value="Unassembled WGS sequence"/>
</dbReference>
<proteinExistence type="predicted"/>
<accession>A0A3P1BSM7</accession>
<dbReference type="EMBL" id="RQJO01000008">
    <property type="protein sequence ID" value="RRB04108.1"/>
    <property type="molecule type" value="Genomic_DNA"/>
</dbReference>